<evidence type="ECO:0000256" key="4">
    <source>
        <dbReference type="ARBA" id="ARBA00022598"/>
    </source>
</evidence>
<dbReference type="GO" id="GO:0016979">
    <property type="term" value="F:lipoate-protein ligase activity"/>
    <property type="evidence" value="ECO:0007669"/>
    <property type="project" value="UniProtKB-EC"/>
</dbReference>
<dbReference type="InterPro" id="IPR019491">
    <property type="entry name" value="Lipoate_protein_ligase_C"/>
</dbReference>
<dbReference type="RefSeq" id="WP_171595102.1">
    <property type="nucleotide sequence ID" value="NZ_RZNH01000011.1"/>
</dbReference>
<dbReference type="Gene3D" id="3.30.390.50">
    <property type="entry name" value="CO dehydrogenase flavoprotein, C-terminal domain"/>
    <property type="match status" value="1"/>
</dbReference>
<dbReference type="EMBL" id="RZNH01000011">
    <property type="protein sequence ID" value="NOU59826.1"/>
    <property type="molecule type" value="Genomic_DNA"/>
</dbReference>
<dbReference type="InterPro" id="IPR004562">
    <property type="entry name" value="LipoylTrfase_LipoateP_Ligase"/>
</dbReference>
<feature type="domain" description="BPL/LPL catalytic" evidence="8">
    <location>
        <begin position="24"/>
        <end position="211"/>
    </location>
</feature>
<keyword evidence="6" id="KW-0067">ATP-binding</keyword>
<evidence type="ECO:0000313" key="9">
    <source>
        <dbReference type="EMBL" id="NOU59826.1"/>
    </source>
</evidence>
<dbReference type="PROSITE" id="PS51733">
    <property type="entry name" value="BPL_LPL_CATALYTIC"/>
    <property type="match status" value="1"/>
</dbReference>
<sequence length="327" mass="37867">MNYFISNSNDPYFNLACEEYLLKNYDEDFFFLYINQDSLVVGKHQNTLAEINLDRVNAENIPVVRRLSGGGTVYHDFGNLNYCLIKKGEKGKLVDFKAYSQPIINALQKLNVNAKFEGKSDLTIDGKKFSGNASHVYKNKVMQHGTMLFSSDLKRLNQLLKVNPLKFKDRGVRSIRSRVTNITDYLSSSITISNFAELVIKEFENTYPNSKPFTFSQEDINAIEKIRSEKFLTWEWNYGYSPNYNFEKLCTYPSGKILEIEMRVEKGLITELDITGNCIKNDQFEDFLNTIKGTNHINTLIYNNINSINLDLYFNNISSKELYQLFF</sequence>
<comment type="caution">
    <text evidence="9">The sequence shown here is derived from an EMBL/GenBank/DDBJ whole genome shotgun (WGS) entry which is preliminary data.</text>
</comment>
<evidence type="ECO:0000259" key="8">
    <source>
        <dbReference type="PROSITE" id="PS51733"/>
    </source>
</evidence>
<dbReference type="Pfam" id="PF21948">
    <property type="entry name" value="LplA-B_cat"/>
    <property type="match status" value="1"/>
</dbReference>
<name>A0ABX1WUY0_9BACT</name>
<comment type="catalytic activity">
    <reaction evidence="7">
        <text>L-lysyl-[lipoyl-carrier protein] + (R)-lipoate + ATP = N(6)-[(R)-lipoyl]-L-lysyl-[lipoyl-carrier protein] + AMP + diphosphate + H(+)</text>
        <dbReference type="Rhea" id="RHEA:49288"/>
        <dbReference type="Rhea" id="RHEA-COMP:10500"/>
        <dbReference type="Rhea" id="RHEA-COMP:10502"/>
        <dbReference type="ChEBI" id="CHEBI:15378"/>
        <dbReference type="ChEBI" id="CHEBI:29969"/>
        <dbReference type="ChEBI" id="CHEBI:30616"/>
        <dbReference type="ChEBI" id="CHEBI:33019"/>
        <dbReference type="ChEBI" id="CHEBI:83088"/>
        <dbReference type="ChEBI" id="CHEBI:83099"/>
        <dbReference type="ChEBI" id="CHEBI:456215"/>
        <dbReference type="EC" id="6.3.1.20"/>
    </reaction>
</comment>
<evidence type="ECO:0000256" key="7">
    <source>
        <dbReference type="ARBA" id="ARBA00048037"/>
    </source>
</evidence>
<reference evidence="9 10" key="1">
    <citation type="submission" date="2018-12" db="EMBL/GenBank/DDBJ databases">
        <title>Marinifilum JC070 sp. nov., a marine bacterium isolated from Yongle Blue Hole in the South China Sea.</title>
        <authorList>
            <person name="Fu T."/>
        </authorList>
    </citation>
    <scope>NUCLEOTIDE SEQUENCE [LARGE SCALE GENOMIC DNA]</scope>
    <source>
        <strain evidence="9 10">JC070</strain>
    </source>
</reference>
<evidence type="ECO:0000313" key="10">
    <source>
        <dbReference type="Proteomes" id="UP000732105"/>
    </source>
</evidence>
<dbReference type="NCBIfam" id="TIGR00545">
    <property type="entry name" value="lipoyltrans"/>
    <property type="match status" value="1"/>
</dbReference>
<keyword evidence="5" id="KW-0547">Nucleotide-binding</keyword>
<dbReference type="SUPFAM" id="SSF82649">
    <property type="entry name" value="SufE/NifU"/>
    <property type="match status" value="1"/>
</dbReference>
<dbReference type="CDD" id="cd16443">
    <property type="entry name" value="LplA"/>
    <property type="match status" value="1"/>
</dbReference>
<evidence type="ECO:0000256" key="6">
    <source>
        <dbReference type="ARBA" id="ARBA00022840"/>
    </source>
</evidence>
<proteinExistence type="predicted"/>
<dbReference type="Pfam" id="PF10437">
    <property type="entry name" value="Lip_prot_lig_C"/>
    <property type="match status" value="1"/>
</dbReference>
<dbReference type="Gene3D" id="3.30.930.10">
    <property type="entry name" value="Bira Bifunctional Protein, Domain 2"/>
    <property type="match status" value="1"/>
</dbReference>
<evidence type="ECO:0000256" key="5">
    <source>
        <dbReference type="ARBA" id="ARBA00022741"/>
    </source>
</evidence>
<dbReference type="InterPro" id="IPR045864">
    <property type="entry name" value="aa-tRNA-synth_II/BPL/LPL"/>
</dbReference>
<comment type="pathway">
    <text evidence="1">Protein modification; protein lipoylation via exogenous pathway; protein N(6)-(lipoyl)lysine from lipoate: step 2/2.</text>
</comment>
<evidence type="ECO:0000256" key="2">
    <source>
        <dbReference type="ARBA" id="ARBA00005124"/>
    </source>
</evidence>
<dbReference type="InterPro" id="IPR004143">
    <property type="entry name" value="BPL_LPL_catalytic"/>
</dbReference>
<organism evidence="9 10">
    <name type="scientific">Marinifilum caeruleilacunae</name>
    <dbReference type="NCBI Taxonomy" id="2499076"/>
    <lineage>
        <taxon>Bacteria</taxon>
        <taxon>Pseudomonadati</taxon>
        <taxon>Bacteroidota</taxon>
        <taxon>Bacteroidia</taxon>
        <taxon>Marinilabiliales</taxon>
        <taxon>Marinifilaceae</taxon>
    </lineage>
</organism>
<keyword evidence="10" id="KW-1185">Reference proteome</keyword>
<evidence type="ECO:0000256" key="1">
    <source>
        <dbReference type="ARBA" id="ARBA00005085"/>
    </source>
</evidence>
<dbReference type="PANTHER" id="PTHR12561">
    <property type="entry name" value="LIPOATE-PROTEIN LIGASE"/>
    <property type="match status" value="1"/>
</dbReference>
<dbReference type="PANTHER" id="PTHR12561:SF3">
    <property type="entry name" value="LIPOYLTRANSFERASE 1, MITOCHONDRIAL"/>
    <property type="match status" value="1"/>
</dbReference>
<dbReference type="Proteomes" id="UP000732105">
    <property type="component" value="Unassembled WGS sequence"/>
</dbReference>
<protein>
    <recommendedName>
        <fullName evidence="3">lipoate--protein ligase</fullName>
        <ecNumber evidence="3">6.3.1.20</ecNumber>
    </recommendedName>
</protein>
<comment type="pathway">
    <text evidence="2">Protein modification; protein lipoylation via exogenous pathway; protein N(6)-(lipoyl)lysine from lipoate: step 1/2.</text>
</comment>
<keyword evidence="4 9" id="KW-0436">Ligase</keyword>
<dbReference type="SUPFAM" id="SSF55681">
    <property type="entry name" value="Class II aaRS and biotin synthetases"/>
    <property type="match status" value="1"/>
</dbReference>
<gene>
    <name evidence="9" type="ORF">ELS83_08330</name>
</gene>
<dbReference type="EC" id="6.3.1.20" evidence="3"/>
<accession>A0ABX1WUY0</accession>
<evidence type="ECO:0000256" key="3">
    <source>
        <dbReference type="ARBA" id="ARBA00012367"/>
    </source>
</evidence>